<comment type="caution">
    <text evidence="2">The sequence shown here is derived from an EMBL/GenBank/DDBJ whole genome shotgun (WGS) entry which is preliminary data.</text>
</comment>
<reference evidence="2 3" key="1">
    <citation type="submission" date="2019-04" db="EMBL/GenBank/DDBJ databases">
        <authorList>
            <person name="Grouzdev D.S."/>
            <person name="Nazina T.N."/>
        </authorList>
    </citation>
    <scope>NUCLEOTIDE SEQUENCE [LARGE SCALE GENOMIC DNA]</scope>
    <source>
        <strain evidence="2 3">SHC 3-19</strain>
    </source>
</reference>
<keyword evidence="3" id="KW-1185">Reference proteome</keyword>
<dbReference type="Proteomes" id="UP000308508">
    <property type="component" value="Unassembled WGS sequence"/>
</dbReference>
<name>A0A5R9PIC3_9GAMM</name>
<keyword evidence="1" id="KW-0732">Signal</keyword>
<feature type="signal peptide" evidence="1">
    <location>
        <begin position="1"/>
        <end position="28"/>
    </location>
</feature>
<evidence type="ECO:0000256" key="1">
    <source>
        <dbReference type="SAM" id="SignalP"/>
    </source>
</evidence>
<gene>
    <name evidence="2" type="ORF">E5S66_07580</name>
</gene>
<proteinExistence type="predicted"/>
<feature type="chain" id="PRO_5024458742" description="DUF2946 domain-containing protein" evidence="1">
    <location>
        <begin position="29"/>
        <end position="133"/>
    </location>
</feature>
<dbReference type="EMBL" id="SROY01000002">
    <property type="protein sequence ID" value="TLX22360.1"/>
    <property type="molecule type" value="Genomic_DNA"/>
</dbReference>
<dbReference type="AlphaFoldDB" id="A0A5R9PIC3"/>
<evidence type="ECO:0000313" key="3">
    <source>
        <dbReference type="Proteomes" id="UP000308508"/>
    </source>
</evidence>
<evidence type="ECO:0008006" key="4">
    <source>
        <dbReference type="Google" id="ProtNLM"/>
    </source>
</evidence>
<dbReference type="RefSeq" id="WP_138348635.1">
    <property type="nucleotide sequence ID" value="NZ_SROY01000002.1"/>
</dbReference>
<protein>
    <recommendedName>
        <fullName evidence="4">DUF2946 domain-containing protein</fullName>
    </recommendedName>
</protein>
<sequence length="133" mass="14153">MKPLRHRLRLRIAIFAMLALLWSQTALAWHAVCAVELPLAVAQVMPMAGHGSNCHEAPPPTDDGAGLCAAHCDQDVPSPDTARVPAPPALPALVPAFVSALTPREPATLRRVDSPPTVPWHRPTAHPAALLLI</sequence>
<accession>A0A5R9PIC3</accession>
<organism evidence="2 3">
    <name type="scientific">Thermomonas fusca</name>
    <dbReference type="NCBI Taxonomy" id="215690"/>
    <lineage>
        <taxon>Bacteria</taxon>
        <taxon>Pseudomonadati</taxon>
        <taxon>Pseudomonadota</taxon>
        <taxon>Gammaproteobacteria</taxon>
        <taxon>Lysobacterales</taxon>
        <taxon>Lysobacteraceae</taxon>
        <taxon>Thermomonas</taxon>
    </lineage>
</organism>
<evidence type="ECO:0000313" key="2">
    <source>
        <dbReference type="EMBL" id="TLX22360.1"/>
    </source>
</evidence>